<keyword evidence="3" id="KW-1185">Reference proteome</keyword>
<evidence type="ECO:0000313" key="2">
    <source>
        <dbReference type="EMBL" id="GAA4338307.1"/>
    </source>
</evidence>
<evidence type="ECO:0000313" key="3">
    <source>
        <dbReference type="Proteomes" id="UP001500582"/>
    </source>
</evidence>
<comment type="caution">
    <text evidence="2">The sequence shown here is derived from an EMBL/GenBank/DDBJ whole genome shotgun (WGS) entry which is preliminary data.</text>
</comment>
<feature type="signal peptide" evidence="1">
    <location>
        <begin position="1"/>
        <end position="23"/>
    </location>
</feature>
<dbReference type="Proteomes" id="UP001500582">
    <property type="component" value="Unassembled WGS sequence"/>
</dbReference>
<reference evidence="3" key="1">
    <citation type="journal article" date="2019" name="Int. J. Syst. Evol. Microbiol.">
        <title>The Global Catalogue of Microorganisms (GCM) 10K type strain sequencing project: providing services to taxonomists for standard genome sequencing and annotation.</title>
        <authorList>
            <consortium name="The Broad Institute Genomics Platform"/>
            <consortium name="The Broad Institute Genome Sequencing Center for Infectious Disease"/>
            <person name="Wu L."/>
            <person name="Ma J."/>
        </authorList>
    </citation>
    <scope>NUCLEOTIDE SEQUENCE [LARGE SCALE GENOMIC DNA]</scope>
    <source>
        <strain evidence="3">JCM 17705</strain>
    </source>
</reference>
<gene>
    <name evidence="2" type="ORF">GCM10023149_48240</name>
</gene>
<name>A0ABP8HEP7_9SPHI</name>
<proteinExistence type="predicted"/>
<keyword evidence="1" id="KW-0732">Signal</keyword>
<organism evidence="2 3">
    <name type="scientific">Mucilaginibacter gynuensis</name>
    <dbReference type="NCBI Taxonomy" id="1302236"/>
    <lineage>
        <taxon>Bacteria</taxon>
        <taxon>Pseudomonadati</taxon>
        <taxon>Bacteroidota</taxon>
        <taxon>Sphingobacteriia</taxon>
        <taxon>Sphingobacteriales</taxon>
        <taxon>Sphingobacteriaceae</taxon>
        <taxon>Mucilaginibacter</taxon>
    </lineage>
</organism>
<dbReference type="RefSeq" id="WP_345213771.1">
    <property type="nucleotide sequence ID" value="NZ_BAABFT010000020.1"/>
</dbReference>
<sequence>MQLKRFTFLIILLSGLYATKASAQVLTQEDSLAAGLIYKQQATVLSGYGEARYSLDTKRKSAESNLKRVVLFLGHKFNNKISLFTELEVEDALSSSSGGDEGVTGRGSISMEQAFLKFNLNPSTYIVAGLFIPRIGYINENHLPTTFNGVDRPFLEEQIIPSTWREVGVGLYGQVLSVPGLNYSLALTNGLNSEGFSGANGIRGGRQLGQAANGVNLGVSGSLLYYISNFRLQASGYIGGSTALEQRVADSLQLNSGVFGNAVTLGEVNAQYNNNGISIRTIGTFVHINNADAINRAYANNSPETMYGGYAELGYDILYSRYKGERSLTLFGRYEYIDLGAKIPANGIENGANKKKYIVAGLTYKPIKGIAIKADYVERMTGDFNQALIVTPFPQQIPYFKNTGFVNLGIAYNF</sequence>
<dbReference type="SUPFAM" id="SSF56935">
    <property type="entry name" value="Porins"/>
    <property type="match status" value="1"/>
</dbReference>
<protein>
    <submittedName>
        <fullName evidence="2">FlxA-like family protein</fullName>
    </submittedName>
</protein>
<feature type="chain" id="PRO_5045510872" evidence="1">
    <location>
        <begin position="24"/>
        <end position="414"/>
    </location>
</feature>
<evidence type="ECO:0000256" key="1">
    <source>
        <dbReference type="SAM" id="SignalP"/>
    </source>
</evidence>
<dbReference type="EMBL" id="BAABFT010000020">
    <property type="protein sequence ID" value="GAA4338307.1"/>
    <property type="molecule type" value="Genomic_DNA"/>
</dbReference>
<accession>A0ABP8HEP7</accession>